<dbReference type="AlphaFoldDB" id="A0A371GV31"/>
<gene>
    <name evidence="1" type="ORF">CR513_23224</name>
</gene>
<dbReference type="EMBL" id="QJKJ01004384">
    <property type="protein sequence ID" value="RDX94398.1"/>
    <property type="molecule type" value="Genomic_DNA"/>
</dbReference>
<dbReference type="PANTHER" id="PTHR35317">
    <property type="entry name" value="OS04G0629600 PROTEIN"/>
    <property type="match status" value="1"/>
</dbReference>
<reference evidence="1" key="1">
    <citation type="submission" date="2018-05" db="EMBL/GenBank/DDBJ databases">
        <title>Draft genome of Mucuna pruriens seed.</title>
        <authorList>
            <person name="Nnadi N.E."/>
            <person name="Vos R."/>
            <person name="Hasami M.H."/>
            <person name="Devisetty U.K."/>
            <person name="Aguiy J.C."/>
        </authorList>
    </citation>
    <scope>NUCLEOTIDE SEQUENCE [LARGE SCALE GENOMIC DNA]</scope>
    <source>
        <strain evidence="1">JCA_2017</strain>
    </source>
</reference>
<name>A0A371GV31_MUCPR</name>
<keyword evidence="2" id="KW-1185">Reference proteome</keyword>
<sequence>MTSNISLAPPLEVVETGAEPPPLQENPSFISPNEQISKRGKALDILHSTMNDDIFMRISHLMMAKEVWEKIEKEEFEALKMNEVETIKDFMTNVMKVVNQIRLMGEKLQDSKIVEKVTLSYS</sequence>
<comment type="caution">
    <text evidence="1">The sequence shown here is derived from an EMBL/GenBank/DDBJ whole genome shotgun (WGS) entry which is preliminary data.</text>
</comment>
<protein>
    <recommendedName>
        <fullName evidence="3">UBN2 domain-containing protein</fullName>
    </recommendedName>
</protein>
<dbReference type="Pfam" id="PF14223">
    <property type="entry name" value="Retrotran_gag_2"/>
    <property type="match status" value="1"/>
</dbReference>
<proteinExistence type="predicted"/>
<dbReference type="PANTHER" id="PTHR35317:SF31">
    <property type="entry name" value="DUF4219 DOMAIN-CONTAINING PROTEIN"/>
    <property type="match status" value="1"/>
</dbReference>
<evidence type="ECO:0000313" key="2">
    <source>
        <dbReference type="Proteomes" id="UP000257109"/>
    </source>
</evidence>
<dbReference type="Proteomes" id="UP000257109">
    <property type="component" value="Unassembled WGS sequence"/>
</dbReference>
<feature type="non-terminal residue" evidence="1">
    <location>
        <position position="1"/>
    </location>
</feature>
<accession>A0A371GV31</accession>
<organism evidence="1 2">
    <name type="scientific">Mucuna pruriens</name>
    <name type="common">Velvet bean</name>
    <name type="synonym">Dolichos pruriens</name>
    <dbReference type="NCBI Taxonomy" id="157652"/>
    <lineage>
        <taxon>Eukaryota</taxon>
        <taxon>Viridiplantae</taxon>
        <taxon>Streptophyta</taxon>
        <taxon>Embryophyta</taxon>
        <taxon>Tracheophyta</taxon>
        <taxon>Spermatophyta</taxon>
        <taxon>Magnoliopsida</taxon>
        <taxon>eudicotyledons</taxon>
        <taxon>Gunneridae</taxon>
        <taxon>Pentapetalae</taxon>
        <taxon>rosids</taxon>
        <taxon>fabids</taxon>
        <taxon>Fabales</taxon>
        <taxon>Fabaceae</taxon>
        <taxon>Papilionoideae</taxon>
        <taxon>50 kb inversion clade</taxon>
        <taxon>NPAAA clade</taxon>
        <taxon>indigoferoid/millettioid clade</taxon>
        <taxon>Phaseoleae</taxon>
        <taxon>Mucuna</taxon>
    </lineage>
</organism>
<evidence type="ECO:0008006" key="3">
    <source>
        <dbReference type="Google" id="ProtNLM"/>
    </source>
</evidence>
<evidence type="ECO:0000313" key="1">
    <source>
        <dbReference type="EMBL" id="RDX94398.1"/>
    </source>
</evidence>